<organism evidence="12 13">
    <name type="scientific">Ciceribacter naphthalenivorans</name>
    <dbReference type="NCBI Taxonomy" id="1118451"/>
    <lineage>
        <taxon>Bacteria</taxon>
        <taxon>Pseudomonadati</taxon>
        <taxon>Pseudomonadota</taxon>
        <taxon>Alphaproteobacteria</taxon>
        <taxon>Hyphomicrobiales</taxon>
        <taxon>Rhizobiaceae</taxon>
        <taxon>Ciceribacter</taxon>
    </lineage>
</organism>
<dbReference type="PANTHER" id="PTHR33362">
    <property type="entry name" value="SIALIC ACID TRAP TRANSPORTER PERMEASE PROTEIN SIAT-RELATED"/>
    <property type="match status" value="1"/>
</dbReference>
<gene>
    <name evidence="12" type="ORF">RNA01_39220</name>
</gene>
<keyword evidence="7 9" id="KW-0472">Membrane</keyword>
<feature type="transmembrane region" description="Helical" evidence="9">
    <location>
        <begin position="408"/>
        <end position="427"/>
    </location>
</feature>
<dbReference type="NCBIfam" id="TIGR00786">
    <property type="entry name" value="dctM"/>
    <property type="match status" value="1"/>
</dbReference>
<feature type="transmembrane region" description="Helical" evidence="9">
    <location>
        <begin position="362"/>
        <end position="382"/>
    </location>
</feature>
<accession>A0A512HNM0</accession>
<evidence type="ECO:0000256" key="1">
    <source>
        <dbReference type="ARBA" id="ARBA00004429"/>
    </source>
</evidence>
<feature type="transmembrane region" description="Helical" evidence="9">
    <location>
        <begin position="502"/>
        <end position="518"/>
    </location>
</feature>
<feature type="transmembrane region" description="Helical" evidence="9">
    <location>
        <begin position="244"/>
        <end position="266"/>
    </location>
</feature>
<evidence type="ECO:0000313" key="12">
    <source>
        <dbReference type="EMBL" id="GEO86990.1"/>
    </source>
</evidence>
<evidence type="ECO:0000256" key="6">
    <source>
        <dbReference type="ARBA" id="ARBA00022989"/>
    </source>
</evidence>
<evidence type="ECO:0000256" key="7">
    <source>
        <dbReference type="ARBA" id="ARBA00023136"/>
    </source>
</evidence>
<feature type="transmembrane region" description="Helical" evidence="9">
    <location>
        <begin position="166"/>
        <end position="185"/>
    </location>
</feature>
<evidence type="ECO:0000256" key="3">
    <source>
        <dbReference type="ARBA" id="ARBA00022475"/>
    </source>
</evidence>
<reference evidence="12 13" key="1">
    <citation type="submission" date="2019-07" db="EMBL/GenBank/DDBJ databases">
        <title>Whole genome shotgun sequence of Rhizobium naphthalenivorans NBRC 107585.</title>
        <authorList>
            <person name="Hosoyama A."/>
            <person name="Uohara A."/>
            <person name="Ohji S."/>
            <person name="Ichikawa N."/>
        </authorList>
    </citation>
    <scope>NUCLEOTIDE SEQUENCE [LARGE SCALE GENOMIC DNA]</scope>
    <source>
        <strain evidence="12 13">NBRC 107585</strain>
    </source>
</reference>
<dbReference type="EMBL" id="BJZP01000027">
    <property type="protein sequence ID" value="GEO86990.1"/>
    <property type="molecule type" value="Genomic_DNA"/>
</dbReference>
<evidence type="ECO:0000256" key="9">
    <source>
        <dbReference type="SAM" id="Phobius"/>
    </source>
</evidence>
<feature type="domain" description="TRAP C4-dicarboxylate transport system permease DctM subunit" evidence="11">
    <location>
        <begin position="196"/>
        <end position="610"/>
    </location>
</feature>
<comment type="function">
    <text evidence="8">Part of the tripartite ATP-independent periplasmic (TRAP) transport system.</text>
</comment>
<dbReference type="Pfam" id="PF04290">
    <property type="entry name" value="DctQ"/>
    <property type="match status" value="1"/>
</dbReference>
<evidence type="ECO:0000256" key="8">
    <source>
        <dbReference type="RuleBase" id="RU369079"/>
    </source>
</evidence>
<keyword evidence="2 8" id="KW-0813">Transport</keyword>
<keyword evidence="6 9" id="KW-1133">Transmembrane helix</keyword>
<feature type="transmembrane region" description="Helical" evidence="9">
    <location>
        <begin position="548"/>
        <end position="572"/>
    </location>
</feature>
<feature type="transmembrane region" description="Helical" evidence="9">
    <location>
        <begin position="40"/>
        <end position="63"/>
    </location>
</feature>
<feature type="transmembrane region" description="Helical" evidence="9">
    <location>
        <begin position="326"/>
        <end position="350"/>
    </location>
</feature>
<evidence type="ECO:0000256" key="4">
    <source>
        <dbReference type="ARBA" id="ARBA00022519"/>
    </source>
</evidence>
<dbReference type="GO" id="GO:0022857">
    <property type="term" value="F:transmembrane transporter activity"/>
    <property type="evidence" value="ECO:0007669"/>
    <property type="project" value="UniProtKB-UniRule"/>
</dbReference>
<evidence type="ECO:0000259" key="10">
    <source>
        <dbReference type="Pfam" id="PF04290"/>
    </source>
</evidence>
<feature type="transmembrane region" description="Helical" evidence="9">
    <location>
        <begin position="125"/>
        <end position="145"/>
    </location>
</feature>
<keyword evidence="3" id="KW-1003">Cell membrane</keyword>
<keyword evidence="13" id="KW-1185">Reference proteome</keyword>
<dbReference type="GO" id="GO:0005886">
    <property type="term" value="C:plasma membrane"/>
    <property type="evidence" value="ECO:0007669"/>
    <property type="project" value="UniProtKB-SubCell"/>
</dbReference>
<dbReference type="Proteomes" id="UP000321717">
    <property type="component" value="Unassembled WGS sequence"/>
</dbReference>
<dbReference type="InterPro" id="IPR055348">
    <property type="entry name" value="DctQ"/>
</dbReference>
<protein>
    <submittedName>
        <fullName evidence="12">Uncharacterized protein</fullName>
    </submittedName>
</protein>
<dbReference type="PANTHER" id="PTHR33362:SF5">
    <property type="entry name" value="C4-DICARBOXYLATE TRAP TRANSPORTER LARGE PERMEASE PROTEIN DCTM"/>
    <property type="match status" value="1"/>
</dbReference>
<feature type="transmembrane region" description="Helical" evidence="9">
    <location>
        <begin position="84"/>
        <end position="105"/>
    </location>
</feature>
<name>A0A512HNM0_9HYPH</name>
<evidence type="ECO:0000256" key="2">
    <source>
        <dbReference type="ARBA" id="ARBA00022448"/>
    </source>
</evidence>
<feature type="transmembrane region" description="Helical" evidence="9">
    <location>
        <begin position="433"/>
        <end position="458"/>
    </location>
</feature>
<comment type="subcellular location">
    <subcellularLocation>
        <location evidence="1 8">Cell inner membrane</location>
        <topology evidence="1 8">Multi-pass membrane protein</topology>
    </subcellularLocation>
</comment>
<keyword evidence="4 8" id="KW-0997">Cell inner membrane</keyword>
<sequence length="619" mass="63870">MQAERAANLLANLAGILLLGLALAFTVDVLLRWTISAPILGLYEVAELSFAVVMALALVWTNMRQSHVSMGILGQITGEAAPRLVAAALGLGVSCLFVWFLARYAGAKAGNGETSLVLGLPKGPFWSAAAVAMALATLAQLAVFLSELTSYLQRPAHRLRDLAPPGLMVVAALALLLVTAQYAPVLGAGPKILASFVILYLLALAHVPIGMALAIAGLGAVFLQMGMRPALLVGTNNLVGSLASVDLAAVPLFLIMGNLAVAAGFADDIFTAAASVFGRVRGGHALATVIGCAGFGAISGSSVATTATLGGVAFREMEARGYAPGFSTGSIAAGGTLGALIPPSVILIIYCVIAEVSIAKSFMAAIVPGVLALVLYIISILIQVRLRPELAPAPDGTESFAPIRALRIAWRPLVLFLVVLGGLYGGVFTVQEAAAVGAGLSFVAWLVSGRASVAGLFVALRDAAGTSAGLYILIVGANIFGSHLNFAGMAQALAAVINPETMPVWAVLTLLAVMYLVLGSIFDSVAAVVITVPFVLPIILSMELDPIWWGIVTLTIVEIGMITPPIGMNVFVMKVVVGNRVSLYTIFRGVMPFLAADLVRMVLLIAFPAISLWLGGVLG</sequence>
<keyword evidence="5 9" id="KW-0812">Transmembrane</keyword>
<dbReference type="InterPro" id="IPR004681">
    <property type="entry name" value="TRAP_DctM"/>
</dbReference>
<proteinExistence type="predicted"/>
<feature type="transmembrane region" description="Helical" evidence="9">
    <location>
        <begin position="286"/>
        <end position="314"/>
    </location>
</feature>
<evidence type="ECO:0000259" key="11">
    <source>
        <dbReference type="Pfam" id="PF06808"/>
    </source>
</evidence>
<evidence type="ECO:0000256" key="5">
    <source>
        <dbReference type="ARBA" id="ARBA00022692"/>
    </source>
</evidence>
<dbReference type="Pfam" id="PF06808">
    <property type="entry name" value="DctM"/>
    <property type="match status" value="1"/>
</dbReference>
<evidence type="ECO:0000313" key="13">
    <source>
        <dbReference type="Proteomes" id="UP000321717"/>
    </source>
</evidence>
<feature type="domain" description="Tripartite ATP-independent periplasmic transporters DctQ component" evidence="10">
    <location>
        <begin position="22"/>
        <end position="148"/>
    </location>
</feature>
<dbReference type="InterPro" id="IPR010656">
    <property type="entry name" value="DctM"/>
</dbReference>
<feature type="transmembrane region" description="Helical" evidence="9">
    <location>
        <begin position="470"/>
        <end position="496"/>
    </location>
</feature>
<feature type="transmembrane region" description="Helical" evidence="9">
    <location>
        <begin position="197"/>
        <end position="223"/>
    </location>
</feature>
<dbReference type="AlphaFoldDB" id="A0A512HNM0"/>
<feature type="transmembrane region" description="Helical" evidence="9">
    <location>
        <begin position="593"/>
        <end position="614"/>
    </location>
</feature>
<comment type="caution">
    <text evidence="12">The sequence shown here is derived from an EMBL/GenBank/DDBJ whole genome shotgun (WGS) entry which is preliminary data.</text>
</comment>